<name>A0A3M7SL25_BRAPC</name>
<accession>A0A3M7SL25</accession>
<reference evidence="1 2" key="1">
    <citation type="journal article" date="2018" name="Sci. Rep.">
        <title>Genomic signatures of local adaptation to the degree of environmental predictability in rotifers.</title>
        <authorList>
            <person name="Franch-Gras L."/>
            <person name="Hahn C."/>
            <person name="Garcia-Roger E.M."/>
            <person name="Carmona M.J."/>
            <person name="Serra M."/>
            <person name="Gomez A."/>
        </authorList>
    </citation>
    <scope>NUCLEOTIDE SEQUENCE [LARGE SCALE GENOMIC DNA]</scope>
    <source>
        <strain evidence="1">HYR1</strain>
    </source>
</reference>
<evidence type="ECO:0000313" key="1">
    <source>
        <dbReference type="EMBL" id="RNA36584.1"/>
    </source>
</evidence>
<sequence length="93" mass="10828">MKNEFIGNMYYYNFLSITLGAIKLLNIPHLLRKLAIGTKTGMFRPKMPIIQHLVSITCPQTRIVHLNLQPRKPTSSNYFEIRCDEFDNQSTEL</sequence>
<protein>
    <submittedName>
        <fullName evidence="1">Uncharacterized protein</fullName>
    </submittedName>
</protein>
<keyword evidence="2" id="KW-1185">Reference proteome</keyword>
<dbReference type="Proteomes" id="UP000276133">
    <property type="component" value="Unassembled WGS sequence"/>
</dbReference>
<evidence type="ECO:0000313" key="2">
    <source>
        <dbReference type="Proteomes" id="UP000276133"/>
    </source>
</evidence>
<organism evidence="1 2">
    <name type="scientific">Brachionus plicatilis</name>
    <name type="common">Marine rotifer</name>
    <name type="synonym">Brachionus muelleri</name>
    <dbReference type="NCBI Taxonomy" id="10195"/>
    <lineage>
        <taxon>Eukaryota</taxon>
        <taxon>Metazoa</taxon>
        <taxon>Spiralia</taxon>
        <taxon>Gnathifera</taxon>
        <taxon>Rotifera</taxon>
        <taxon>Eurotatoria</taxon>
        <taxon>Monogononta</taxon>
        <taxon>Pseudotrocha</taxon>
        <taxon>Ploima</taxon>
        <taxon>Brachionidae</taxon>
        <taxon>Brachionus</taxon>
    </lineage>
</organism>
<dbReference type="AlphaFoldDB" id="A0A3M7SL25"/>
<comment type="caution">
    <text evidence="1">The sequence shown here is derived from an EMBL/GenBank/DDBJ whole genome shotgun (WGS) entry which is preliminary data.</text>
</comment>
<proteinExistence type="predicted"/>
<gene>
    <name evidence="1" type="ORF">BpHYR1_036311</name>
</gene>
<dbReference type="EMBL" id="REGN01001161">
    <property type="protein sequence ID" value="RNA36584.1"/>
    <property type="molecule type" value="Genomic_DNA"/>
</dbReference>